<evidence type="ECO:0000256" key="3">
    <source>
        <dbReference type="ARBA" id="ARBA00004725"/>
    </source>
</evidence>
<dbReference type="EMBL" id="LAZR01036323">
    <property type="protein sequence ID" value="KKL25147.1"/>
    <property type="molecule type" value="Genomic_DNA"/>
</dbReference>
<dbReference type="GO" id="GO:0044205">
    <property type="term" value="P:'de novo' UMP biosynthetic process"/>
    <property type="evidence" value="ECO:0007669"/>
    <property type="project" value="UniProtKB-UniPathway"/>
</dbReference>
<dbReference type="UniPathway" id="UPA00070"/>
<evidence type="ECO:0000256" key="5">
    <source>
        <dbReference type="ARBA" id="ARBA00022490"/>
    </source>
</evidence>
<dbReference type="GO" id="GO:0004152">
    <property type="term" value="F:dihydroorotate dehydrogenase activity"/>
    <property type="evidence" value="ECO:0007669"/>
    <property type="project" value="InterPro"/>
</dbReference>
<keyword evidence="6" id="KW-0285">Flavoprotein</keyword>
<dbReference type="SUPFAM" id="SSF51395">
    <property type="entry name" value="FMN-linked oxidoreductases"/>
    <property type="match status" value="1"/>
</dbReference>
<evidence type="ECO:0000256" key="8">
    <source>
        <dbReference type="ARBA" id="ARBA00022975"/>
    </source>
</evidence>
<name>A0A0F9CFA9_9ZZZZ</name>
<dbReference type="PROSITE" id="PS00912">
    <property type="entry name" value="DHODEHASE_2"/>
    <property type="match status" value="1"/>
</dbReference>
<dbReference type="PANTHER" id="PTHR48109">
    <property type="entry name" value="DIHYDROOROTATE DEHYDROGENASE (QUINONE), MITOCHONDRIAL-RELATED"/>
    <property type="match status" value="1"/>
</dbReference>
<proteinExistence type="inferred from homology"/>
<dbReference type="InterPro" id="IPR049622">
    <property type="entry name" value="Dihydroorotate_DH_I"/>
</dbReference>
<dbReference type="InterPro" id="IPR024920">
    <property type="entry name" value="Dihydroorotate_DH_1"/>
</dbReference>
<evidence type="ECO:0000259" key="10">
    <source>
        <dbReference type="Pfam" id="PF01180"/>
    </source>
</evidence>
<dbReference type="NCBIfam" id="TIGR01037">
    <property type="entry name" value="pyrD_sub1_fam"/>
    <property type="match status" value="1"/>
</dbReference>
<dbReference type="AlphaFoldDB" id="A0A0F9CFA9"/>
<comment type="pathway">
    <text evidence="3">Pyrimidine metabolism; UMP biosynthesis via de novo pathway.</text>
</comment>
<protein>
    <recommendedName>
        <fullName evidence="10">Dihydroorotate dehydrogenase catalytic domain-containing protein</fullName>
    </recommendedName>
</protein>
<keyword evidence="5" id="KW-0963">Cytoplasm</keyword>
<dbReference type="InterPro" id="IPR050074">
    <property type="entry name" value="DHO_dehydrogenase"/>
</dbReference>
<dbReference type="PIRSF" id="PIRSF000164">
    <property type="entry name" value="DHO_oxidase"/>
    <property type="match status" value="1"/>
</dbReference>
<comment type="subcellular location">
    <subcellularLocation>
        <location evidence="2">Cytoplasm</location>
    </subcellularLocation>
</comment>
<dbReference type="NCBIfam" id="NF005574">
    <property type="entry name" value="PRK07259.1"/>
    <property type="match status" value="1"/>
</dbReference>
<gene>
    <name evidence="11" type="ORF">LCGC14_2408230</name>
</gene>
<dbReference type="InterPro" id="IPR001295">
    <property type="entry name" value="Dihydroorotate_DH_CS"/>
</dbReference>
<comment type="similarity">
    <text evidence="4">Belongs to the dihydroorotate dehydrogenase family. Type 1 subfamily.</text>
</comment>
<dbReference type="HAMAP" id="MF_00224">
    <property type="entry name" value="DHO_dh_type1"/>
    <property type="match status" value="1"/>
</dbReference>
<dbReference type="GO" id="GO:0005737">
    <property type="term" value="C:cytoplasm"/>
    <property type="evidence" value="ECO:0007669"/>
    <property type="project" value="UniProtKB-SubCell"/>
</dbReference>
<dbReference type="InterPro" id="IPR033888">
    <property type="entry name" value="DHOD_1B"/>
</dbReference>
<accession>A0A0F9CFA9</accession>
<keyword evidence="9" id="KW-0560">Oxidoreductase</keyword>
<dbReference type="InterPro" id="IPR013785">
    <property type="entry name" value="Aldolase_TIM"/>
</dbReference>
<dbReference type="InterPro" id="IPR012135">
    <property type="entry name" value="Dihydroorotate_DH_1_2"/>
</dbReference>
<dbReference type="Gene3D" id="3.20.20.70">
    <property type="entry name" value="Aldolase class I"/>
    <property type="match status" value="1"/>
</dbReference>
<dbReference type="CDD" id="cd04740">
    <property type="entry name" value="DHOD_1B_like"/>
    <property type="match status" value="1"/>
</dbReference>
<evidence type="ECO:0000256" key="7">
    <source>
        <dbReference type="ARBA" id="ARBA00022643"/>
    </source>
</evidence>
<evidence type="ECO:0000256" key="4">
    <source>
        <dbReference type="ARBA" id="ARBA00008008"/>
    </source>
</evidence>
<comment type="caution">
    <text evidence="11">The sequence shown here is derived from an EMBL/GenBank/DDBJ whole genome shotgun (WGS) entry which is preliminary data.</text>
</comment>
<keyword evidence="8" id="KW-0665">Pyrimidine biosynthesis</keyword>
<keyword evidence="7" id="KW-0288">FMN</keyword>
<evidence type="ECO:0000256" key="6">
    <source>
        <dbReference type="ARBA" id="ARBA00022630"/>
    </source>
</evidence>
<comment type="cofactor">
    <cofactor evidence="1">
        <name>FMN</name>
        <dbReference type="ChEBI" id="CHEBI:58210"/>
    </cofactor>
</comment>
<dbReference type="PANTHER" id="PTHR48109:SF1">
    <property type="entry name" value="DIHYDROOROTATE DEHYDROGENASE (FUMARATE)"/>
    <property type="match status" value="1"/>
</dbReference>
<sequence>MDLSVDIAGLKLNNPVIAAAGTFGYSDEYGQLINISRLGAVTTKGLSVEPWEGNPYPRVAETASGLINSVGLQNKGVRAFIDEDLPLLGALDSKVIVNIAGKTVDEYGEVASIIDRYESADAVEINISCPNVKKGGLTFGSDPDIAAKVVAAVKKKTSKVVIVKLSPNVTDVAEIAKKVVAAGADALSLINTVLAMAIDHRTKKPKLANVYGGLSGPAIKPIALRMVHQVSQAVDVPIIGMGGISNLEDALEFLIAGANALAVGTATFSNPQTMLEIVDGLQDYLEKNKISLDDLSGSLESG</sequence>
<dbReference type="InterPro" id="IPR005720">
    <property type="entry name" value="Dihydroorotate_DH_cat"/>
</dbReference>
<evidence type="ECO:0000256" key="9">
    <source>
        <dbReference type="ARBA" id="ARBA00023002"/>
    </source>
</evidence>
<dbReference type="FunFam" id="3.20.20.70:FF:000027">
    <property type="entry name" value="Dihydropyrimidine dehydrogenase [NADP(+)]"/>
    <property type="match status" value="1"/>
</dbReference>
<reference evidence="11" key="1">
    <citation type="journal article" date="2015" name="Nature">
        <title>Complex archaea that bridge the gap between prokaryotes and eukaryotes.</title>
        <authorList>
            <person name="Spang A."/>
            <person name="Saw J.H."/>
            <person name="Jorgensen S.L."/>
            <person name="Zaremba-Niedzwiedzka K."/>
            <person name="Martijn J."/>
            <person name="Lind A.E."/>
            <person name="van Eijk R."/>
            <person name="Schleper C."/>
            <person name="Guy L."/>
            <person name="Ettema T.J."/>
        </authorList>
    </citation>
    <scope>NUCLEOTIDE SEQUENCE</scope>
</reference>
<evidence type="ECO:0000256" key="2">
    <source>
        <dbReference type="ARBA" id="ARBA00004496"/>
    </source>
</evidence>
<organism evidence="11">
    <name type="scientific">marine sediment metagenome</name>
    <dbReference type="NCBI Taxonomy" id="412755"/>
    <lineage>
        <taxon>unclassified sequences</taxon>
        <taxon>metagenomes</taxon>
        <taxon>ecological metagenomes</taxon>
    </lineage>
</organism>
<dbReference type="GO" id="GO:0006207">
    <property type="term" value="P:'de novo' pyrimidine nucleobase biosynthetic process"/>
    <property type="evidence" value="ECO:0007669"/>
    <property type="project" value="InterPro"/>
</dbReference>
<evidence type="ECO:0000256" key="1">
    <source>
        <dbReference type="ARBA" id="ARBA00001917"/>
    </source>
</evidence>
<feature type="domain" description="Dihydroorotate dehydrogenase catalytic" evidence="10">
    <location>
        <begin position="3"/>
        <end position="285"/>
    </location>
</feature>
<dbReference type="Pfam" id="PF01180">
    <property type="entry name" value="DHO_dh"/>
    <property type="match status" value="1"/>
</dbReference>
<evidence type="ECO:0000313" key="11">
    <source>
        <dbReference type="EMBL" id="KKL25147.1"/>
    </source>
</evidence>